<organism evidence="1 2">
    <name type="scientific">Globisporangium ultimum (strain ATCC 200006 / CBS 805.95 / DAOM BR144)</name>
    <name type="common">Pythium ultimum</name>
    <dbReference type="NCBI Taxonomy" id="431595"/>
    <lineage>
        <taxon>Eukaryota</taxon>
        <taxon>Sar</taxon>
        <taxon>Stramenopiles</taxon>
        <taxon>Oomycota</taxon>
        <taxon>Peronosporomycetes</taxon>
        <taxon>Pythiales</taxon>
        <taxon>Pythiaceae</taxon>
        <taxon>Globisporangium</taxon>
    </lineage>
</organism>
<sequence length="201" mass="23088">MLRCDPSLFAVLYTEVLPKLAKYDTVELQFPDEQLRQFDARDDEASSLLISLRSFQSSHAIMKYVLECWTRQVVAGIRSDDSQDKVAAVLEMARHVLVSIDSAVTASTSSLFELLHCFQWVCYTIWVVDTSHLREFESSHSIRNQLEIAVLRLLYLLDQAPAVAEEHAKYSRRFVASWTAYLPQKSYEQLCNFVSSAKRDL</sequence>
<dbReference type="VEuPathDB" id="FungiDB:PYU1_G005191"/>
<dbReference type="InParanoid" id="K3WJR0"/>
<keyword evidence="2" id="KW-1185">Reference proteome</keyword>
<dbReference type="HOGENOM" id="CLU_1362809_0_0_1"/>
<dbReference type="AlphaFoldDB" id="K3WJR0"/>
<reference evidence="1" key="3">
    <citation type="submission" date="2015-02" db="UniProtKB">
        <authorList>
            <consortium name="EnsemblProtists"/>
        </authorList>
    </citation>
    <scope>IDENTIFICATION</scope>
    <source>
        <strain evidence="1">DAOM BR144</strain>
    </source>
</reference>
<proteinExistence type="predicted"/>
<dbReference type="Proteomes" id="UP000019132">
    <property type="component" value="Unassembled WGS sequence"/>
</dbReference>
<evidence type="ECO:0000313" key="1">
    <source>
        <dbReference type="EnsemblProtists" id="PYU1_T005202"/>
    </source>
</evidence>
<reference evidence="2" key="1">
    <citation type="journal article" date="2010" name="Genome Biol.">
        <title>Genome sequence of the necrotrophic plant pathogen Pythium ultimum reveals original pathogenicity mechanisms and effector repertoire.</title>
        <authorList>
            <person name="Levesque C.A."/>
            <person name="Brouwer H."/>
            <person name="Cano L."/>
            <person name="Hamilton J.P."/>
            <person name="Holt C."/>
            <person name="Huitema E."/>
            <person name="Raffaele S."/>
            <person name="Robideau G.P."/>
            <person name="Thines M."/>
            <person name="Win J."/>
            <person name="Zerillo M.M."/>
            <person name="Beakes G.W."/>
            <person name="Boore J.L."/>
            <person name="Busam D."/>
            <person name="Dumas B."/>
            <person name="Ferriera S."/>
            <person name="Fuerstenberg S.I."/>
            <person name="Gachon C.M."/>
            <person name="Gaulin E."/>
            <person name="Govers F."/>
            <person name="Grenville-Briggs L."/>
            <person name="Horner N."/>
            <person name="Hostetler J."/>
            <person name="Jiang R.H."/>
            <person name="Johnson J."/>
            <person name="Krajaejun T."/>
            <person name="Lin H."/>
            <person name="Meijer H.J."/>
            <person name="Moore B."/>
            <person name="Morris P."/>
            <person name="Phuntmart V."/>
            <person name="Puiu D."/>
            <person name="Shetty J."/>
            <person name="Stajich J.E."/>
            <person name="Tripathy S."/>
            <person name="Wawra S."/>
            <person name="van West P."/>
            <person name="Whitty B.R."/>
            <person name="Coutinho P.M."/>
            <person name="Henrissat B."/>
            <person name="Martin F."/>
            <person name="Thomas P.D."/>
            <person name="Tyler B.M."/>
            <person name="De Vries R.P."/>
            <person name="Kamoun S."/>
            <person name="Yandell M."/>
            <person name="Tisserat N."/>
            <person name="Buell C.R."/>
        </authorList>
    </citation>
    <scope>NUCLEOTIDE SEQUENCE</scope>
    <source>
        <strain evidence="2">DAOM:BR144</strain>
    </source>
</reference>
<dbReference type="OMA" id="TWPTVRT"/>
<accession>K3WJR0</accession>
<evidence type="ECO:0000313" key="2">
    <source>
        <dbReference type="Proteomes" id="UP000019132"/>
    </source>
</evidence>
<protein>
    <submittedName>
        <fullName evidence="1">Uncharacterized protein</fullName>
    </submittedName>
</protein>
<reference evidence="2" key="2">
    <citation type="submission" date="2010-04" db="EMBL/GenBank/DDBJ databases">
        <authorList>
            <person name="Buell R."/>
            <person name="Hamilton J."/>
            <person name="Hostetler J."/>
        </authorList>
    </citation>
    <scope>NUCLEOTIDE SEQUENCE [LARGE SCALE GENOMIC DNA]</scope>
    <source>
        <strain evidence="2">DAOM:BR144</strain>
    </source>
</reference>
<name>K3WJR0_GLOUD</name>
<dbReference type="EnsemblProtists" id="PYU1_T005202">
    <property type="protein sequence ID" value="PYU1_T005202"/>
    <property type="gene ID" value="PYU1_G005191"/>
</dbReference>
<dbReference type="EMBL" id="GL376633">
    <property type="status" value="NOT_ANNOTATED_CDS"/>
    <property type="molecule type" value="Genomic_DNA"/>
</dbReference>
<dbReference type="eggNOG" id="ENOG502SVQ4">
    <property type="taxonomic scope" value="Eukaryota"/>
</dbReference>